<evidence type="ECO:0000313" key="4">
    <source>
        <dbReference type="EMBL" id="MDN8600885.1"/>
    </source>
</evidence>
<dbReference type="EC" id="2.3.1.-" evidence="4"/>
<organism evidence="4 5">
    <name type="scientific">Citrobacter enshiensis</name>
    <dbReference type="NCBI Taxonomy" id="2971264"/>
    <lineage>
        <taxon>Bacteria</taxon>
        <taxon>Pseudomonadati</taxon>
        <taxon>Pseudomonadota</taxon>
        <taxon>Gammaproteobacteria</taxon>
        <taxon>Enterobacterales</taxon>
        <taxon>Enterobacteriaceae</taxon>
        <taxon>Citrobacter</taxon>
    </lineage>
</organism>
<dbReference type="InterPro" id="IPR000182">
    <property type="entry name" value="GNAT_dom"/>
</dbReference>
<dbReference type="EMBL" id="JAUJYW010000006">
    <property type="protein sequence ID" value="MDN8600885.1"/>
    <property type="molecule type" value="Genomic_DNA"/>
</dbReference>
<protein>
    <submittedName>
        <fullName evidence="4">N-acetyltransferase</fullName>
        <ecNumber evidence="4">2.3.1.-</ecNumber>
    </submittedName>
</protein>
<name>A0ABT8PWX9_9ENTR</name>
<dbReference type="PANTHER" id="PTHR43800:SF1">
    <property type="entry name" value="PEPTIDYL-LYSINE N-ACETYLTRANSFERASE YJAB"/>
    <property type="match status" value="1"/>
</dbReference>
<evidence type="ECO:0000259" key="3">
    <source>
        <dbReference type="PROSITE" id="PS51186"/>
    </source>
</evidence>
<dbReference type="CDD" id="cd04301">
    <property type="entry name" value="NAT_SF"/>
    <property type="match status" value="1"/>
</dbReference>
<dbReference type="Pfam" id="PF13673">
    <property type="entry name" value="Acetyltransf_10"/>
    <property type="match status" value="1"/>
</dbReference>
<dbReference type="PROSITE" id="PS51186">
    <property type="entry name" value="GNAT"/>
    <property type="match status" value="1"/>
</dbReference>
<proteinExistence type="predicted"/>
<comment type="caution">
    <text evidence="4">The sequence shown here is derived from an EMBL/GenBank/DDBJ whole genome shotgun (WGS) entry which is preliminary data.</text>
</comment>
<keyword evidence="2 4" id="KW-0012">Acyltransferase</keyword>
<sequence length="146" mass="16937">MIRESQSNDMASLLALWMKSTLYAHPFIEARYWHESEHIVRDVYLPAAQTWVWEDDGILKGFASVMEARFLGALFVAPEAIRSGIGKALVQFVQQRFPVLSLEVYQKNQSAVNFYHAMGFRIEDSAWQEDTQHPTWIMSWRADQTP</sequence>
<evidence type="ECO:0000313" key="5">
    <source>
        <dbReference type="Proteomes" id="UP001174867"/>
    </source>
</evidence>
<dbReference type="InterPro" id="IPR016181">
    <property type="entry name" value="Acyl_CoA_acyltransferase"/>
</dbReference>
<gene>
    <name evidence="4" type="ORF">Q0A17_15940</name>
</gene>
<dbReference type="Gene3D" id="3.40.630.30">
    <property type="match status" value="1"/>
</dbReference>
<dbReference type="RefSeq" id="WP_301700318.1">
    <property type="nucleotide sequence ID" value="NZ_JAUJYW010000006.1"/>
</dbReference>
<dbReference type="PANTHER" id="PTHR43800">
    <property type="entry name" value="PEPTIDYL-LYSINE N-ACETYLTRANSFERASE YJAB"/>
    <property type="match status" value="1"/>
</dbReference>
<accession>A0ABT8PWX9</accession>
<keyword evidence="5" id="KW-1185">Reference proteome</keyword>
<evidence type="ECO:0000256" key="1">
    <source>
        <dbReference type="ARBA" id="ARBA00022679"/>
    </source>
</evidence>
<reference evidence="4 5" key="1">
    <citation type="submission" date="2023-07" db="EMBL/GenBank/DDBJ databases">
        <title>Citrobacter selenititolerans sp. nov., isolated from seleniferous soil.</title>
        <authorList>
            <person name="Zhang S."/>
            <person name="Li K."/>
            <person name="Peng J."/>
            <person name="Wang H."/>
            <person name="Sun J."/>
            <person name="Guo Y."/>
        </authorList>
    </citation>
    <scope>NUCLEOTIDE SEQUENCE [LARGE SCALE GENOMIC DNA]</scope>
    <source>
        <strain evidence="4 5">S2-9</strain>
    </source>
</reference>
<dbReference type="SUPFAM" id="SSF55729">
    <property type="entry name" value="Acyl-CoA N-acyltransferases (Nat)"/>
    <property type="match status" value="1"/>
</dbReference>
<dbReference type="Proteomes" id="UP001174867">
    <property type="component" value="Unassembled WGS sequence"/>
</dbReference>
<dbReference type="NCBIfam" id="NF007853">
    <property type="entry name" value="PRK10562.1"/>
    <property type="match status" value="1"/>
</dbReference>
<dbReference type="GO" id="GO:0016746">
    <property type="term" value="F:acyltransferase activity"/>
    <property type="evidence" value="ECO:0007669"/>
    <property type="project" value="UniProtKB-KW"/>
</dbReference>
<feature type="domain" description="N-acetyltransferase" evidence="3">
    <location>
        <begin position="1"/>
        <end position="143"/>
    </location>
</feature>
<keyword evidence="1 4" id="KW-0808">Transferase</keyword>
<evidence type="ECO:0000256" key="2">
    <source>
        <dbReference type="ARBA" id="ARBA00023315"/>
    </source>
</evidence>